<dbReference type="InterPro" id="IPR010994">
    <property type="entry name" value="RuvA_2-like"/>
</dbReference>
<dbReference type="InterPro" id="IPR041614">
    <property type="entry name" value="DprA_WH"/>
</dbReference>
<evidence type="ECO:0000256" key="1">
    <source>
        <dbReference type="ARBA" id="ARBA00006525"/>
    </source>
</evidence>
<gene>
    <name evidence="4" type="ordered locus">Mmol_2187</name>
</gene>
<reference evidence="4 5" key="2">
    <citation type="journal article" date="2011" name="J. Bacteriol.">
        <title>Genomes of three methylotrophs from a single niche uncover genetic and metabolic divergence of Methylophilaceae.</title>
        <authorList>
            <person name="Lapidus A."/>
            <person name="Clum A."/>
            <person name="Labutti K."/>
            <person name="Kaluzhnaya M.G."/>
            <person name="Lim S."/>
            <person name="Beck D.A."/>
            <person name="Glavina Del Rio T."/>
            <person name="Nolan M."/>
            <person name="Mavromatis K."/>
            <person name="Huntemann M."/>
            <person name="Lucas S."/>
            <person name="Lidstrom M.E."/>
            <person name="Ivanova N."/>
            <person name="Chistoserdova L."/>
        </authorList>
    </citation>
    <scope>NUCLEOTIDE SEQUENCE [LARGE SCALE GENOMIC DNA]</scope>
    <source>
        <strain evidence="5">JLW8 / ATCC BAA-1282 / DSM 17540</strain>
    </source>
</reference>
<evidence type="ECO:0000259" key="2">
    <source>
        <dbReference type="Pfam" id="PF02481"/>
    </source>
</evidence>
<dbReference type="SUPFAM" id="SSF47781">
    <property type="entry name" value="RuvA domain 2-like"/>
    <property type="match status" value="1"/>
</dbReference>
<organism evidence="4 5">
    <name type="scientific">Methylotenera mobilis (strain JLW8 / ATCC BAA-1282 / DSM 17540)</name>
    <dbReference type="NCBI Taxonomy" id="583345"/>
    <lineage>
        <taxon>Bacteria</taxon>
        <taxon>Pseudomonadati</taxon>
        <taxon>Pseudomonadota</taxon>
        <taxon>Betaproteobacteria</taxon>
        <taxon>Nitrosomonadales</taxon>
        <taxon>Methylophilaceae</taxon>
        <taxon>Methylotenera</taxon>
    </lineage>
</organism>
<dbReference type="eggNOG" id="COG0758">
    <property type="taxonomic scope" value="Bacteria"/>
</dbReference>
<dbReference type="InterPro" id="IPR003488">
    <property type="entry name" value="DprA"/>
</dbReference>
<feature type="domain" description="DprA winged helix" evidence="3">
    <location>
        <begin position="308"/>
        <end position="364"/>
    </location>
</feature>
<protein>
    <submittedName>
        <fullName evidence="4">DNA protecting protein DprA</fullName>
    </submittedName>
</protein>
<evidence type="ECO:0000259" key="3">
    <source>
        <dbReference type="Pfam" id="PF17782"/>
    </source>
</evidence>
<reference evidence="5" key="1">
    <citation type="submission" date="2009-07" db="EMBL/GenBank/DDBJ databases">
        <title>Complete sequence of Methylotenera mobilis JLW8.</title>
        <authorList>
            <consortium name="US DOE Joint Genome Institute"/>
            <person name="Lucas S."/>
            <person name="Copeland A."/>
            <person name="Lapidus A."/>
            <person name="Glavina del Rio T."/>
            <person name="Tice H."/>
            <person name="Bruce D."/>
            <person name="Goodwin L."/>
            <person name="Pitluck S."/>
            <person name="LaButti K.M."/>
            <person name="Clum A."/>
            <person name="Larimer F."/>
            <person name="Land M."/>
            <person name="Hauser L."/>
            <person name="Kyrpides N."/>
            <person name="Mikhailova N."/>
            <person name="Kayluzhnaya M."/>
            <person name="Chistoserdova L."/>
        </authorList>
    </citation>
    <scope>NUCLEOTIDE SEQUENCE [LARGE SCALE GENOMIC DNA]</scope>
    <source>
        <strain evidence="5">JLW8 / ATCC BAA-1282 / DSM 17540</strain>
    </source>
</reference>
<dbReference type="Gene3D" id="1.10.10.10">
    <property type="entry name" value="Winged helix-like DNA-binding domain superfamily/Winged helix DNA-binding domain"/>
    <property type="match status" value="1"/>
</dbReference>
<dbReference type="KEGG" id="mmb:Mmol_2187"/>
<name>C6WT27_METML</name>
<accession>C6WT27</accession>
<dbReference type="Proteomes" id="UP000002742">
    <property type="component" value="Chromosome"/>
</dbReference>
<dbReference type="Gene3D" id="3.40.50.450">
    <property type="match status" value="1"/>
</dbReference>
<dbReference type="Pfam" id="PF17782">
    <property type="entry name" value="WHD_DprA"/>
    <property type="match status" value="1"/>
</dbReference>
<dbReference type="InterPro" id="IPR057666">
    <property type="entry name" value="DrpA_SLOG"/>
</dbReference>
<evidence type="ECO:0000313" key="4">
    <source>
        <dbReference type="EMBL" id="ACT49089.1"/>
    </source>
</evidence>
<dbReference type="STRING" id="583345.Mmol_2187"/>
<dbReference type="GO" id="GO:0009294">
    <property type="term" value="P:DNA-mediated transformation"/>
    <property type="evidence" value="ECO:0007669"/>
    <property type="project" value="InterPro"/>
</dbReference>
<feature type="domain" description="Smf/DprA SLOG" evidence="2">
    <location>
        <begin position="84"/>
        <end position="292"/>
    </location>
</feature>
<dbReference type="PANTHER" id="PTHR43022:SF1">
    <property type="entry name" value="PROTEIN SMF"/>
    <property type="match status" value="1"/>
</dbReference>
<dbReference type="PANTHER" id="PTHR43022">
    <property type="entry name" value="PROTEIN SMF"/>
    <property type="match status" value="1"/>
</dbReference>
<keyword evidence="5" id="KW-1185">Reference proteome</keyword>
<sequence length="370" mass="39276">MTISREEVAEKSLWVSLGSISGIGPQTFCQLLRAFGSPYNIYAASLSQLKEVVSATIANAISNGANQEPAAEFTQWLAGANNHLITLADHEYPRALLEISDPPPYLYAKGNLALLNQPSIAIVGSRNASVQGEKNAEAFAYDLCQHGLCIVSGLALGIDGAAHRGALKAGGATIAVVGTGLDIVYPAKHRELAHQIAEHGLLLSEFALGTPSKPQNFPKRNRIISGLSLGCLVVEANIQSGSQITARMAAEQGREIFAIPGSIHSPMSKGCHQLIKQGAKLVDCIQDITEELKLQPRSNTLISKASASQDREIASSEQLLLDTMGFDPAPLERLVTLTGLTVAEVSSMLMLLELDGKVASLTGGQYQKIM</sequence>
<dbReference type="OrthoDB" id="9785707at2"/>
<dbReference type="Pfam" id="PF02481">
    <property type="entry name" value="DNA_processg_A"/>
    <property type="match status" value="1"/>
</dbReference>
<dbReference type="SUPFAM" id="SSF102405">
    <property type="entry name" value="MCP/YpsA-like"/>
    <property type="match status" value="1"/>
</dbReference>
<dbReference type="HOGENOM" id="CLU_029601_1_1_4"/>
<dbReference type="EMBL" id="CP001672">
    <property type="protein sequence ID" value="ACT49089.1"/>
    <property type="molecule type" value="Genomic_DNA"/>
</dbReference>
<dbReference type="NCBIfam" id="TIGR00732">
    <property type="entry name" value="dprA"/>
    <property type="match status" value="1"/>
</dbReference>
<evidence type="ECO:0000313" key="5">
    <source>
        <dbReference type="Proteomes" id="UP000002742"/>
    </source>
</evidence>
<dbReference type="AlphaFoldDB" id="C6WT27"/>
<comment type="similarity">
    <text evidence="1">Belongs to the DprA/Smf family.</text>
</comment>
<dbReference type="RefSeq" id="WP_015833124.1">
    <property type="nucleotide sequence ID" value="NC_012968.1"/>
</dbReference>
<dbReference type="InterPro" id="IPR036388">
    <property type="entry name" value="WH-like_DNA-bd_sf"/>
</dbReference>
<proteinExistence type="inferred from homology"/>